<feature type="compositionally biased region" description="Low complexity" evidence="1">
    <location>
        <begin position="65"/>
        <end position="78"/>
    </location>
</feature>
<feature type="compositionally biased region" description="Acidic residues" evidence="1">
    <location>
        <begin position="606"/>
        <end position="616"/>
    </location>
</feature>
<feature type="compositionally biased region" description="Low complexity" evidence="1">
    <location>
        <begin position="374"/>
        <end position="384"/>
    </location>
</feature>
<protein>
    <submittedName>
        <fullName evidence="3">Uncharacterized protein</fullName>
    </submittedName>
</protein>
<feature type="compositionally biased region" description="Polar residues" evidence="1">
    <location>
        <begin position="590"/>
        <end position="604"/>
    </location>
</feature>
<evidence type="ECO:0000313" key="2">
    <source>
        <dbReference type="Proteomes" id="UP000887563"/>
    </source>
</evidence>
<evidence type="ECO:0000256" key="1">
    <source>
        <dbReference type="SAM" id="MobiDB-lite"/>
    </source>
</evidence>
<feature type="region of interest" description="Disordered" evidence="1">
    <location>
        <begin position="360"/>
        <end position="618"/>
    </location>
</feature>
<feature type="region of interest" description="Disordered" evidence="1">
    <location>
        <begin position="54"/>
        <end position="91"/>
    </location>
</feature>
<organism evidence="2 3">
    <name type="scientific">Meloidogyne incognita</name>
    <name type="common">Southern root-knot nematode worm</name>
    <name type="synonym">Oxyuris incognita</name>
    <dbReference type="NCBI Taxonomy" id="6306"/>
    <lineage>
        <taxon>Eukaryota</taxon>
        <taxon>Metazoa</taxon>
        <taxon>Ecdysozoa</taxon>
        <taxon>Nematoda</taxon>
        <taxon>Chromadorea</taxon>
        <taxon>Rhabditida</taxon>
        <taxon>Tylenchina</taxon>
        <taxon>Tylenchomorpha</taxon>
        <taxon>Tylenchoidea</taxon>
        <taxon>Meloidogynidae</taxon>
        <taxon>Meloidogyninae</taxon>
        <taxon>Meloidogyne</taxon>
        <taxon>Meloidogyne incognita group</taxon>
    </lineage>
</organism>
<feature type="compositionally biased region" description="Polar residues" evidence="1">
    <location>
        <begin position="812"/>
        <end position="826"/>
    </location>
</feature>
<evidence type="ECO:0000313" key="3">
    <source>
        <dbReference type="WBParaSite" id="Minc3s05111g37615"/>
    </source>
</evidence>
<accession>A0A914NDH8</accession>
<feature type="compositionally biased region" description="Polar residues" evidence="1">
    <location>
        <begin position="846"/>
        <end position="855"/>
    </location>
</feature>
<feature type="compositionally biased region" description="Acidic residues" evidence="1">
    <location>
        <begin position="391"/>
        <end position="548"/>
    </location>
</feature>
<feature type="compositionally biased region" description="Polar residues" evidence="1">
    <location>
        <begin position="552"/>
        <end position="582"/>
    </location>
</feature>
<feature type="region of interest" description="Disordered" evidence="1">
    <location>
        <begin position="812"/>
        <end position="855"/>
    </location>
</feature>
<proteinExistence type="predicted"/>
<dbReference type="Proteomes" id="UP000887563">
    <property type="component" value="Unplaced"/>
</dbReference>
<name>A0A914NDH8_MELIC</name>
<sequence length="889" mass="100442">FDEIEDFQLLTEEAPRDFYVIKKRKRTTPKELQRNEPVVPAESSLFFSKQNSTQFTLNDTPLPPEQQQQEENSSSNISDENEIVPESPILNNSPIFKDIQEQQQFASITLKSPTLLEETTQKSIPPQVFTLDSTESVGIVQNVDVQSFSTAKEASHNLTEKSSNICSSSNLLPPKRIFSSICEDLGNAVVDVIQLDSASIHETSSKIQTRSMAKESSKICSSSNLLPKRIFSSISGSVQDKEEEAIQLDSSIKQQHSSIHQSLSTALKILLLSSNIQVSISLFQQLKEEEEADEVIQLEDTSSIVQSKFNVFDSIRESHHEKSLSINTAKSLSIIEENIQRDETVPLSFASKKNLSQKEFSTSIGQQEHKSSEKSSSFNLEVEVVGGGEYVLDEEEEEVEKEEEEEMGEEGEDEMEKEGEDELKDEEEEMEEQEVEMEENEEEMEAGENEVEKEEEEEMGVEGEDELKDEEEMEEQEVEMEENEEEIEVGENEVNDEEEEEVEENEEEVEENEEEVEDEEKEDVEENEEEKEVECQEIEIEDLEEDVVQLESVSSIQLPPSKSVSRRIQSLSTAKESSSTKDSIYEHSSKVSSVFNLPSENISDSVCDESEEEEENDHQLEMLAKNIQQPKSIRRILSLSTAKEASTKISIEEEEEFVQIDSVSSAKLSSFNLPPKRISSSICEEVEEGQDVIQLDSASSIQQQSSSRIQQSLSTAKEVSSIYQKSSLNTANNISSQLIEKEAISKSLGQRSSKKLSSSTMPYIFSPETLQKSQQICDASRTQKSVGIFEGIEGPSNSVEIQSFSTAKEISTRSKIQSHSKNLSTRNLEELENTPPPSTSQQHQPRLQQEGNLNRNASIRNSRRLSLSPWRCIFRNAFFLIFCIFSEIY</sequence>
<keyword evidence="2" id="KW-1185">Reference proteome</keyword>
<dbReference type="AlphaFoldDB" id="A0A914NDH8"/>
<reference evidence="3" key="1">
    <citation type="submission" date="2022-11" db="UniProtKB">
        <authorList>
            <consortium name="WormBaseParasite"/>
        </authorList>
    </citation>
    <scope>IDENTIFICATION</scope>
</reference>
<dbReference type="WBParaSite" id="Minc3s05111g37615">
    <property type="protein sequence ID" value="Minc3s05111g37615"/>
    <property type="gene ID" value="Minc3s05111g37615"/>
</dbReference>